<organism evidence="3 4">
    <name type="scientific">Alistipes timonensis JC136</name>
    <dbReference type="NCBI Taxonomy" id="1033731"/>
    <lineage>
        <taxon>Bacteria</taxon>
        <taxon>Pseudomonadati</taxon>
        <taxon>Bacteroidota</taxon>
        <taxon>Bacteroidia</taxon>
        <taxon>Bacteroidales</taxon>
        <taxon>Rikenellaceae</taxon>
        <taxon>Alistipes</taxon>
    </lineage>
</organism>
<keyword evidence="3" id="KW-0808">Transferase</keyword>
<dbReference type="EMBL" id="FNRI01000001">
    <property type="protein sequence ID" value="SEA01060.1"/>
    <property type="molecule type" value="Genomic_DNA"/>
</dbReference>
<feature type="transmembrane region" description="Helical" evidence="1">
    <location>
        <begin position="293"/>
        <end position="315"/>
    </location>
</feature>
<feature type="transmembrane region" description="Helical" evidence="1">
    <location>
        <begin position="257"/>
        <end position="281"/>
    </location>
</feature>
<dbReference type="AlphaFoldDB" id="A0A1H3XP76"/>
<feature type="transmembrane region" description="Helical" evidence="1">
    <location>
        <begin position="143"/>
        <end position="161"/>
    </location>
</feature>
<keyword evidence="3" id="KW-0012">Acyltransferase</keyword>
<feature type="transmembrane region" description="Helical" evidence="1">
    <location>
        <begin position="167"/>
        <end position="186"/>
    </location>
</feature>
<feature type="transmembrane region" description="Helical" evidence="1">
    <location>
        <begin position="50"/>
        <end position="70"/>
    </location>
</feature>
<feature type="transmembrane region" description="Helical" evidence="1">
    <location>
        <begin position="12"/>
        <end position="30"/>
    </location>
</feature>
<sequence>MGGGTGRKSNFELLRIASMFLVVLTHYVPTRDGVSADTFLQSTAATLCTLELHSLSIVCTHCFVLISGYFGIRLSWKSFANLLYQMLFWSGASVLTAAAIGLPVSVGLFLKGIVWGWFPWAYIILMILSPMINAFIEKCGMHGLGRYIIVFYLLSTIGGYLMGCRDFFSGMSGLSLVGLYLIGAYLRRCEFKPFQHTSKVNFAIYLILGLALLVVNVLLLLTGINSSPYGYLNPVVIVMAIYLFLTFTRMDIGSRSLINGVAASAFSVYLFHCHPAIGGWISQGWTRINEACGPYLAIPVAVVSFIAIFAFCCAVDRLRIYSFKIISNKVFNNGKG</sequence>
<proteinExistence type="predicted"/>
<dbReference type="Proteomes" id="UP000183253">
    <property type="component" value="Unassembled WGS sequence"/>
</dbReference>
<evidence type="ECO:0000313" key="3">
    <source>
        <dbReference type="EMBL" id="SEA01060.1"/>
    </source>
</evidence>
<evidence type="ECO:0000259" key="2">
    <source>
        <dbReference type="Pfam" id="PF01757"/>
    </source>
</evidence>
<reference evidence="3 4" key="1">
    <citation type="submission" date="2016-10" db="EMBL/GenBank/DDBJ databases">
        <authorList>
            <person name="de Groot N.N."/>
        </authorList>
    </citation>
    <scope>NUCLEOTIDE SEQUENCE [LARGE SCALE GENOMIC DNA]</scope>
    <source>
        <strain evidence="3 4">DSM 25383</strain>
    </source>
</reference>
<protein>
    <submittedName>
        <fullName evidence="3">Surface polysaccharide O-acyltransferase, integral membrane enzyme</fullName>
    </submittedName>
</protein>
<evidence type="ECO:0000256" key="1">
    <source>
        <dbReference type="SAM" id="Phobius"/>
    </source>
</evidence>
<feature type="transmembrane region" description="Helical" evidence="1">
    <location>
        <begin position="82"/>
        <end position="102"/>
    </location>
</feature>
<feature type="transmembrane region" description="Helical" evidence="1">
    <location>
        <begin position="228"/>
        <end position="245"/>
    </location>
</feature>
<feature type="domain" description="Acyltransferase 3" evidence="2">
    <location>
        <begin position="10"/>
        <end position="315"/>
    </location>
</feature>
<dbReference type="Pfam" id="PF01757">
    <property type="entry name" value="Acyl_transf_3"/>
    <property type="match status" value="1"/>
</dbReference>
<keyword evidence="1" id="KW-1133">Transmembrane helix</keyword>
<keyword evidence="4" id="KW-1185">Reference proteome</keyword>
<name>A0A1H3XP76_9BACT</name>
<dbReference type="InterPro" id="IPR002656">
    <property type="entry name" value="Acyl_transf_3_dom"/>
</dbReference>
<dbReference type="GO" id="GO:0016747">
    <property type="term" value="F:acyltransferase activity, transferring groups other than amino-acyl groups"/>
    <property type="evidence" value="ECO:0007669"/>
    <property type="project" value="InterPro"/>
</dbReference>
<evidence type="ECO:0000313" key="4">
    <source>
        <dbReference type="Proteomes" id="UP000183253"/>
    </source>
</evidence>
<keyword evidence="1" id="KW-0472">Membrane</keyword>
<accession>A0A1H3XP76</accession>
<gene>
    <name evidence="3" type="ORF">SAMN05444145_101280</name>
</gene>
<feature type="transmembrane region" description="Helical" evidence="1">
    <location>
        <begin position="114"/>
        <end position="136"/>
    </location>
</feature>
<feature type="transmembrane region" description="Helical" evidence="1">
    <location>
        <begin position="202"/>
        <end position="222"/>
    </location>
</feature>
<keyword evidence="1" id="KW-0812">Transmembrane</keyword>